<reference evidence="3" key="1">
    <citation type="journal article" date="2019" name="Int. J. Syst. Evol. Microbiol.">
        <title>The Global Catalogue of Microorganisms (GCM) 10K type strain sequencing project: providing services to taxonomists for standard genome sequencing and annotation.</title>
        <authorList>
            <consortium name="The Broad Institute Genomics Platform"/>
            <consortium name="The Broad Institute Genome Sequencing Center for Infectious Disease"/>
            <person name="Wu L."/>
            <person name="Ma J."/>
        </authorList>
    </citation>
    <scope>NUCLEOTIDE SEQUENCE [LARGE SCALE GENOMIC DNA]</scope>
    <source>
        <strain evidence="3">LMG 24813</strain>
    </source>
</reference>
<dbReference type="RefSeq" id="WP_217965526.1">
    <property type="nucleotide sequence ID" value="NZ_JAHTBN010000007.1"/>
</dbReference>
<evidence type="ECO:0000256" key="1">
    <source>
        <dbReference type="SAM" id="Coils"/>
    </source>
</evidence>
<organism evidence="2 3">
    <name type="scientific">Candidimonas humi</name>
    <dbReference type="NCBI Taxonomy" id="683355"/>
    <lineage>
        <taxon>Bacteria</taxon>
        <taxon>Pseudomonadati</taxon>
        <taxon>Pseudomonadota</taxon>
        <taxon>Betaproteobacteria</taxon>
        <taxon>Burkholderiales</taxon>
        <taxon>Alcaligenaceae</taxon>
        <taxon>Candidimonas</taxon>
    </lineage>
</organism>
<sequence length="263" mass="29169">MTVIDAYAVIQALCLPDSCRVEQRVPKKLLLENGVPTASDKRLITDAIEEIQWFAALKPNTIGVPDYRDAQREYLEIAVLVVTLRGTVKPASCSRLAELVHRAVPYPVLLLLVEGQTVALSLAHKRWAQNEASKVVLDGSLTSTLLSHATADAAARSEAEHAFVQSLSIAHQPQTSLHALYQGWMDCVQALQAAQWTGNYRTTATPEQAVARRQALADCERLEDEISRLRAQGAKERQMARQVEINLQLKALLAERQRIAQYL</sequence>
<accession>A0ABV8P0D7</accession>
<keyword evidence="3" id="KW-1185">Reference proteome</keyword>
<proteinExistence type="predicted"/>
<evidence type="ECO:0000313" key="3">
    <source>
        <dbReference type="Proteomes" id="UP001595848"/>
    </source>
</evidence>
<feature type="coiled-coil region" evidence="1">
    <location>
        <begin position="212"/>
        <end position="239"/>
    </location>
</feature>
<name>A0ABV8P0D7_9BURK</name>
<gene>
    <name evidence="2" type="ORF">ACFOY1_11660</name>
</gene>
<protein>
    <submittedName>
        <fullName evidence="2">DUF4391 domain-containing protein</fullName>
    </submittedName>
</protein>
<dbReference type="Pfam" id="PF14335">
    <property type="entry name" value="DUF4391"/>
    <property type="match status" value="1"/>
</dbReference>
<keyword evidence="1" id="KW-0175">Coiled coil</keyword>
<dbReference type="InterPro" id="IPR025503">
    <property type="entry name" value="DUF4391"/>
</dbReference>
<evidence type="ECO:0000313" key="2">
    <source>
        <dbReference type="EMBL" id="MFC4201610.1"/>
    </source>
</evidence>
<dbReference type="Proteomes" id="UP001595848">
    <property type="component" value="Unassembled WGS sequence"/>
</dbReference>
<comment type="caution">
    <text evidence="2">The sequence shown here is derived from an EMBL/GenBank/DDBJ whole genome shotgun (WGS) entry which is preliminary data.</text>
</comment>
<dbReference type="EMBL" id="JBHSBV010000004">
    <property type="protein sequence ID" value="MFC4201610.1"/>
    <property type="molecule type" value="Genomic_DNA"/>
</dbReference>